<dbReference type="PANTHER" id="PTHR30329">
    <property type="entry name" value="STATOR ELEMENT OF FLAGELLAR MOTOR COMPLEX"/>
    <property type="match status" value="1"/>
</dbReference>
<dbReference type="AlphaFoldDB" id="A0A250KVA5"/>
<dbReference type="Proteomes" id="UP000266313">
    <property type="component" value="Chromosome"/>
</dbReference>
<feature type="region of interest" description="Disordered" evidence="4">
    <location>
        <begin position="259"/>
        <end position="278"/>
    </location>
</feature>
<dbReference type="KEGG" id="mmai:sS8_2968"/>
<evidence type="ECO:0000313" key="6">
    <source>
        <dbReference type="EMBL" id="BBA34911.1"/>
    </source>
</evidence>
<keyword evidence="2 3" id="KW-0472">Membrane</keyword>
<dbReference type="CDD" id="cd07185">
    <property type="entry name" value="OmpA_C-like"/>
    <property type="match status" value="1"/>
</dbReference>
<dbReference type="SUPFAM" id="SSF103088">
    <property type="entry name" value="OmpA-like"/>
    <property type="match status" value="1"/>
</dbReference>
<dbReference type="EMBL" id="AP017928">
    <property type="protein sequence ID" value="BBA34911.1"/>
    <property type="molecule type" value="Genomic_DNA"/>
</dbReference>
<evidence type="ECO:0000259" key="5">
    <source>
        <dbReference type="PROSITE" id="PS51123"/>
    </source>
</evidence>
<evidence type="ECO:0000256" key="4">
    <source>
        <dbReference type="SAM" id="MobiDB-lite"/>
    </source>
</evidence>
<organism evidence="6 7">
    <name type="scientific">Methylocaldum marinum</name>
    <dbReference type="NCBI Taxonomy" id="1432792"/>
    <lineage>
        <taxon>Bacteria</taxon>
        <taxon>Pseudomonadati</taxon>
        <taxon>Pseudomonadota</taxon>
        <taxon>Gammaproteobacteria</taxon>
        <taxon>Methylococcales</taxon>
        <taxon>Methylococcaceae</taxon>
        <taxon>Methylocaldum</taxon>
    </lineage>
</organism>
<sequence length="300" mass="33039">MLAVVAAVLAAGCQVQPVQHYGQSQYPLPPRNAGIVTPLNLQALPQTIGKEHQFRVQRLARLSREFGAQSPRVTESQVAVGKVPGADYPVPVIRFHYPERTFFDFGSAAVRPDAGSVLDVLAEQMNRDMPDTSLVILGHTDSIGTDEYNYNLSISRAAAVMRELARRGVNLEQMATVGIGETQPIATNGTDQGRALNRRVEFMLSRFEEANYVAIEQFPRNAQWLNNHQETEVKPKTPSVRHDTGKKELVVLKPKPNIVTRPETPQTVRPKPGDTADVLEPSTRVVTIIPAETVHVLPSS</sequence>
<dbReference type="PRINTS" id="PR01021">
    <property type="entry name" value="OMPADOMAIN"/>
</dbReference>
<evidence type="ECO:0000256" key="2">
    <source>
        <dbReference type="ARBA" id="ARBA00023136"/>
    </source>
</evidence>
<dbReference type="InterPro" id="IPR006664">
    <property type="entry name" value="OMP_bac"/>
</dbReference>
<dbReference type="PROSITE" id="PS51123">
    <property type="entry name" value="OMPA_2"/>
    <property type="match status" value="1"/>
</dbReference>
<protein>
    <submittedName>
        <fullName evidence="6">Outer membrane protein</fullName>
    </submittedName>
</protein>
<evidence type="ECO:0000256" key="3">
    <source>
        <dbReference type="PROSITE-ProRule" id="PRU00473"/>
    </source>
</evidence>
<keyword evidence="7" id="KW-1185">Reference proteome</keyword>
<feature type="domain" description="OmpA-like" evidence="5">
    <location>
        <begin position="90"/>
        <end position="208"/>
    </location>
</feature>
<dbReference type="Gene3D" id="3.30.1330.60">
    <property type="entry name" value="OmpA-like domain"/>
    <property type="match status" value="1"/>
</dbReference>
<dbReference type="InterPro" id="IPR036737">
    <property type="entry name" value="OmpA-like_sf"/>
</dbReference>
<gene>
    <name evidence="6" type="ORF">sS8_2968</name>
</gene>
<evidence type="ECO:0000256" key="1">
    <source>
        <dbReference type="ARBA" id="ARBA00004442"/>
    </source>
</evidence>
<accession>A0A250KVA5</accession>
<evidence type="ECO:0000313" key="7">
    <source>
        <dbReference type="Proteomes" id="UP000266313"/>
    </source>
</evidence>
<dbReference type="PANTHER" id="PTHR30329:SF20">
    <property type="entry name" value="EXPORTED PROTEIN"/>
    <property type="match status" value="1"/>
</dbReference>
<dbReference type="GO" id="GO:0009279">
    <property type="term" value="C:cell outer membrane"/>
    <property type="evidence" value="ECO:0007669"/>
    <property type="project" value="UniProtKB-SubCell"/>
</dbReference>
<proteinExistence type="predicted"/>
<comment type="subcellular location">
    <subcellularLocation>
        <location evidence="1">Cell outer membrane</location>
    </subcellularLocation>
</comment>
<dbReference type="InterPro" id="IPR006665">
    <property type="entry name" value="OmpA-like"/>
</dbReference>
<dbReference type="InterPro" id="IPR050330">
    <property type="entry name" value="Bact_OuterMem_StrucFunc"/>
</dbReference>
<dbReference type="Pfam" id="PF00691">
    <property type="entry name" value="OmpA"/>
    <property type="match status" value="1"/>
</dbReference>
<reference evidence="6 7" key="1">
    <citation type="submission" date="2016-12" db="EMBL/GenBank/DDBJ databases">
        <title>Genome sequencing of Methylocaldum marinum.</title>
        <authorList>
            <person name="Takeuchi M."/>
            <person name="Kamagata Y."/>
            <person name="Hiraoka S."/>
            <person name="Oshima K."/>
            <person name="Hattori M."/>
            <person name="Iwasaki W."/>
        </authorList>
    </citation>
    <scope>NUCLEOTIDE SEQUENCE [LARGE SCALE GENOMIC DNA]</scope>
    <source>
        <strain evidence="6 7">S8</strain>
    </source>
</reference>
<name>A0A250KVA5_9GAMM</name>